<dbReference type="PROSITE" id="PS00478">
    <property type="entry name" value="LIM_DOMAIN_1"/>
    <property type="match status" value="1"/>
</dbReference>
<evidence type="ECO:0000256" key="4">
    <source>
        <dbReference type="PROSITE-ProRule" id="PRU00125"/>
    </source>
</evidence>
<dbReference type="Pfam" id="PF00412">
    <property type="entry name" value="LIM"/>
    <property type="match status" value="1"/>
</dbReference>
<dbReference type="InterPro" id="IPR036872">
    <property type="entry name" value="CH_dom_sf"/>
</dbReference>
<feature type="compositionally biased region" description="Acidic residues" evidence="5">
    <location>
        <begin position="642"/>
        <end position="688"/>
    </location>
</feature>
<feature type="compositionally biased region" description="Low complexity" evidence="5">
    <location>
        <begin position="1149"/>
        <end position="1158"/>
    </location>
</feature>
<feature type="region of interest" description="Disordered" evidence="5">
    <location>
        <begin position="1493"/>
        <end position="1538"/>
    </location>
</feature>
<evidence type="ECO:0000256" key="2">
    <source>
        <dbReference type="ARBA" id="ARBA00022833"/>
    </source>
</evidence>
<feature type="region of interest" description="Disordered" evidence="5">
    <location>
        <begin position="176"/>
        <end position="239"/>
    </location>
</feature>
<feature type="compositionally biased region" description="Low complexity" evidence="5">
    <location>
        <begin position="493"/>
        <end position="509"/>
    </location>
</feature>
<dbReference type="PROSITE" id="PS50021">
    <property type="entry name" value="CH"/>
    <property type="match status" value="1"/>
</dbReference>
<dbReference type="SMART" id="SM00132">
    <property type="entry name" value="LIM"/>
    <property type="match status" value="1"/>
</dbReference>
<feature type="compositionally biased region" description="Acidic residues" evidence="5">
    <location>
        <begin position="789"/>
        <end position="798"/>
    </location>
</feature>
<feature type="compositionally biased region" description="Basic and acidic residues" evidence="5">
    <location>
        <begin position="1123"/>
        <end position="1148"/>
    </location>
</feature>
<dbReference type="SUPFAM" id="SSF57716">
    <property type="entry name" value="Glucocorticoid receptor-like (DNA-binding domain)"/>
    <property type="match status" value="1"/>
</dbReference>
<dbReference type="Gene3D" id="1.10.418.10">
    <property type="entry name" value="Calponin-like domain"/>
    <property type="match status" value="1"/>
</dbReference>
<dbReference type="CDD" id="cd09439">
    <property type="entry name" value="LIM_Mical"/>
    <property type="match status" value="1"/>
</dbReference>
<feature type="region of interest" description="Disordered" evidence="5">
    <location>
        <begin position="493"/>
        <end position="806"/>
    </location>
</feature>
<feature type="compositionally biased region" description="Polar residues" evidence="5">
    <location>
        <begin position="1024"/>
        <end position="1036"/>
    </location>
</feature>
<feature type="domain" description="LIM zinc-binding" evidence="7">
    <location>
        <begin position="416"/>
        <end position="481"/>
    </location>
</feature>
<dbReference type="PANTHER" id="PTHR23167">
    <property type="entry name" value="CALPONIN HOMOLOGY DOMAIN-CONTAINING PROTEIN DDB_G0272472-RELATED"/>
    <property type="match status" value="1"/>
</dbReference>
<feature type="compositionally biased region" description="Low complexity" evidence="5">
    <location>
        <begin position="1233"/>
        <end position="1245"/>
    </location>
</feature>
<sequence>MYLKAPSTLLSPGAADQPKKRRRREAQVHPDILLFWLKQQVTLYDTVHITDLTSSFKDGLALCAIIHRYRPDLIDFHSLNAEQVKENNQRAFDILEKELGIPSVMTGVEMEEIDLPDQLLMETYLSQIYETFRREIPHIQHPRLPKEDILAEEPVRRDHLLEKVKTLHRLSNEQKCSLLRLTTSPAPGPPTRKRHSSGTGGAGDKRCALSPLDNNPGSNSSLSKKTRKRRSGAAPGTVEREVRAHMGIKTGGLEEDISGRVRNLEEKFRAAPAPGMKPKDLYRAIGKIEKTDWNVKEIEKKIEENKYGKTSKPHSEKVPKWSHQQFVDKFSAVERKLRKKGFDEATASKYAQIDQSLKQLEQKIKEGNVLEQGQRGSNKVSALTAQLVTKTQDDKLPTSKPGLKPVPSVPVQSGSELCHFCNKRVYLMEMMNAEGRYFHRGCFRCEYCSINLRLGNYAFDREGKYGHRFFCTQHFGLPGTMKMRARRKNDFLSPAAAPHTPATPPSGTSLRNTEPDASTPISTTGTSSKPGSLAISPVVPKTPEVSVLVRQEQMERDGTPERIEIEVDGDEAPSVMDEDEWTDRNFGASCAENNSEESCDESSDEDDEDEEYSEALDVPLNVDETLRLAEDWTRKYGRQNGEDSDQDEDDGTEEDMSGSEEDEEDEELFSYQESDSEDDVSTATEGEEEIKAREARKQEVFLQVPDRPQPTDSDTEVYHTTSHPTRSDTGVDSNQMHPSSEAAPFSLDTVDDAPDIGSLLDTPPSDSHDILFESLLAEEDSAGFKTEDDSYDALEDDGTSQPGRTKSLDALDELPASESIENLFLGLHSAEVTKSTENFFTEVESLDKLQRRLHYGDNERRRHSHYNDRSDDVMKTRRHSKPELNHEFEELYKEAVAEESLKPSTNIQNTQDRKRLNNCQDPLAPTTSNHILLSSDYSDSSRPVTPNLPVINGKILVDIKQKKQRHSKSRSRTPELEGRRRSRSKTPDTREKGSEEQISASDALHGGLDQSHASDRPGRKSKSRSQTPDNILSSEADTPLRDRRFKRLLNRSETPDITLNDSEDSLLDDTKRYLSRSPPSVVVSESIHLRKSPSVSRRRSVPQGVGDTTETRKRSRSKSSHSKNRDKSGTRDGSKSRDKSKTRDKSTSKDSTSFNDDTSLGKDSPSNSKGKDSKRNSLSAGKDVVSNHVESVACKVRDVQDVVHEKKGTVSKSDNNNNLVSRQQGTGRPRAMSQSKASSPISSPPFTKKGSQSKPASPVTSPPLVKKHVLIKSQGDSTPASPMFSRKERQTGPANGVNPKFDINLLQTKYFSSSQMDLSKPKTNVAAARSEFFNDLKPNSKSEKEDQEKENKVKIVDKRQLVNQYMSNDNKTSRENLSLNTGGDGKPWDKNKLISQYLGNKVDKPSTVVNGQTTNVNNDRNTNAKASTKPIMKDQNTRVEDSRNTIGKDYQTTSAKPSQNTNLKDVNYVKNILTNVRQETYNSNVNNMHDEHKASKEVEFGQPEAPTRNKKKISRETSKVDNPKDMKRQTSNKECIVM</sequence>
<accession>A0A8D8S588</accession>
<dbReference type="InterPro" id="IPR050540">
    <property type="entry name" value="F-actin_Monoox_Mical"/>
</dbReference>
<dbReference type="Pfam" id="PF00307">
    <property type="entry name" value="CH"/>
    <property type="match status" value="1"/>
</dbReference>
<dbReference type="GO" id="GO:0046872">
    <property type="term" value="F:metal ion binding"/>
    <property type="evidence" value="ECO:0007669"/>
    <property type="project" value="UniProtKB-KW"/>
</dbReference>
<feature type="compositionally biased region" description="Acidic residues" evidence="5">
    <location>
        <begin position="566"/>
        <end position="581"/>
    </location>
</feature>
<protein>
    <submittedName>
        <fullName evidence="8">Protein-methionine sulfoxide oxidase Mical</fullName>
    </submittedName>
</protein>
<proteinExistence type="predicted"/>
<feature type="domain" description="Calponin-homology (CH)" evidence="6">
    <location>
        <begin position="27"/>
        <end position="133"/>
    </location>
</feature>
<organism evidence="8">
    <name type="scientific">Cacopsylla melanoneura</name>
    <dbReference type="NCBI Taxonomy" id="428564"/>
    <lineage>
        <taxon>Eukaryota</taxon>
        <taxon>Metazoa</taxon>
        <taxon>Ecdysozoa</taxon>
        <taxon>Arthropoda</taxon>
        <taxon>Hexapoda</taxon>
        <taxon>Insecta</taxon>
        <taxon>Pterygota</taxon>
        <taxon>Neoptera</taxon>
        <taxon>Paraneoptera</taxon>
        <taxon>Hemiptera</taxon>
        <taxon>Sternorrhyncha</taxon>
        <taxon>Psylloidea</taxon>
        <taxon>Psyllidae</taxon>
        <taxon>Psyllinae</taxon>
        <taxon>Cacopsylla</taxon>
    </lineage>
</organism>
<feature type="compositionally biased region" description="Basic residues" evidence="5">
    <location>
        <begin position="1113"/>
        <end position="1122"/>
    </location>
</feature>
<feature type="compositionally biased region" description="Basic and acidic residues" evidence="5">
    <location>
        <begin position="1195"/>
        <end position="1208"/>
    </location>
</feature>
<feature type="region of interest" description="Disordered" evidence="5">
    <location>
        <begin position="858"/>
        <end position="878"/>
    </location>
</feature>
<dbReference type="InterPro" id="IPR001781">
    <property type="entry name" value="Znf_LIM"/>
</dbReference>
<dbReference type="PANTHER" id="PTHR23167:SF54">
    <property type="entry name" value="[F-ACTIN]-MONOOXYGENASE MICAL"/>
    <property type="match status" value="1"/>
</dbReference>
<feature type="region of interest" description="Disordered" evidence="5">
    <location>
        <begin position="930"/>
        <end position="949"/>
    </location>
</feature>
<dbReference type="Gene3D" id="2.10.110.10">
    <property type="entry name" value="Cysteine Rich Protein"/>
    <property type="match status" value="1"/>
</dbReference>
<dbReference type="InterPro" id="IPR001715">
    <property type="entry name" value="CH_dom"/>
</dbReference>
<feature type="compositionally biased region" description="Acidic residues" evidence="5">
    <location>
        <begin position="594"/>
        <end position="614"/>
    </location>
</feature>
<feature type="compositionally biased region" description="Polar residues" evidence="5">
    <location>
        <begin position="930"/>
        <end position="944"/>
    </location>
</feature>
<feature type="compositionally biased region" description="Polar residues" evidence="5">
    <location>
        <begin position="718"/>
        <end position="738"/>
    </location>
</feature>
<dbReference type="PROSITE" id="PS50023">
    <property type="entry name" value="LIM_DOMAIN_2"/>
    <property type="match status" value="1"/>
</dbReference>
<feature type="region of interest" description="Disordered" evidence="5">
    <location>
        <begin position="896"/>
        <end position="923"/>
    </location>
</feature>
<reference evidence="8" key="1">
    <citation type="submission" date="2021-05" db="EMBL/GenBank/DDBJ databases">
        <authorList>
            <person name="Alioto T."/>
            <person name="Alioto T."/>
            <person name="Gomez Garrido J."/>
        </authorList>
    </citation>
    <scope>NUCLEOTIDE SEQUENCE</scope>
</reference>
<feature type="region of interest" description="Disordered" evidence="5">
    <location>
        <begin position="1075"/>
        <end position="1300"/>
    </location>
</feature>
<feature type="compositionally biased region" description="Basic and acidic residues" evidence="5">
    <location>
        <begin position="689"/>
        <end position="699"/>
    </location>
</feature>
<evidence type="ECO:0000256" key="5">
    <source>
        <dbReference type="SAM" id="MobiDB-lite"/>
    </source>
</evidence>
<feature type="region of interest" description="Disordered" evidence="5">
    <location>
        <begin position="1404"/>
        <end position="1424"/>
    </location>
</feature>
<evidence type="ECO:0000313" key="8">
    <source>
        <dbReference type="EMBL" id="CAG6660192.1"/>
    </source>
</evidence>
<feature type="compositionally biased region" description="Polar residues" evidence="5">
    <location>
        <begin position="1210"/>
        <end position="1226"/>
    </location>
</feature>
<feature type="compositionally biased region" description="Basic residues" evidence="5">
    <location>
        <begin position="962"/>
        <end position="971"/>
    </location>
</feature>
<keyword evidence="2 4" id="KW-0862">Zinc</keyword>
<evidence type="ECO:0000256" key="1">
    <source>
        <dbReference type="ARBA" id="ARBA00022723"/>
    </source>
</evidence>
<dbReference type="SMART" id="SM00033">
    <property type="entry name" value="CH"/>
    <property type="match status" value="1"/>
</dbReference>
<dbReference type="SUPFAM" id="SSF47576">
    <property type="entry name" value="Calponin-homology domain, CH-domain"/>
    <property type="match status" value="1"/>
</dbReference>
<evidence type="ECO:0000256" key="3">
    <source>
        <dbReference type="ARBA" id="ARBA00023038"/>
    </source>
</evidence>
<dbReference type="CDD" id="cd22198">
    <property type="entry name" value="CH_MICAL_EHBP-like"/>
    <property type="match status" value="1"/>
</dbReference>
<feature type="compositionally biased region" description="Low complexity" evidence="5">
    <location>
        <begin position="1407"/>
        <end position="1418"/>
    </location>
</feature>
<feature type="region of interest" description="Disordered" evidence="5">
    <location>
        <begin position="1"/>
        <end position="23"/>
    </location>
</feature>
<feature type="compositionally biased region" description="Basic and acidic residues" evidence="5">
    <location>
        <begin position="1514"/>
        <end position="1528"/>
    </location>
</feature>
<feature type="compositionally biased region" description="Basic and acidic residues" evidence="5">
    <location>
        <begin position="624"/>
        <end position="634"/>
    </location>
</feature>
<keyword evidence="3 4" id="KW-0440">LIM domain</keyword>
<feature type="compositionally biased region" description="Polar residues" evidence="5">
    <location>
        <begin position="1249"/>
        <end position="1259"/>
    </location>
</feature>
<feature type="region of interest" description="Disordered" evidence="5">
    <location>
        <begin position="955"/>
        <end position="1039"/>
    </location>
</feature>
<evidence type="ECO:0000259" key="6">
    <source>
        <dbReference type="PROSITE" id="PS50021"/>
    </source>
</evidence>
<feature type="compositionally biased region" description="Polar residues" evidence="5">
    <location>
        <begin position="510"/>
        <end position="530"/>
    </location>
</feature>
<dbReference type="EMBL" id="HBUF01196369">
    <property type="protein sequence ID" value="CAG6660192.1"/>
    <property type="molecule type" value="Transcribed_RNA"/>
</dbReference>
<evidence type="ECO:0000259" key="7">
    <source>
        <dbReference type="PROSITE" id="PS50023"/>
    </source>
</evidence>
<feature type="compositionally biased region" description="Basic and acidic residues" evidence="5">
    <location>
        <begin position="552"/>
        <end position="565"/>
    </location>
</feature>
<feature type="compositionally biased region" description="Basic and acidic residues" evidence="5">
    <location>
        <begin position="972"/>
        <end position="995"/>
    </location>
</feature>
<name>A0A8D8S588_9HEMI</name>
<keyword evidence="1 4" id="KW-0479">Metal-binding</keyword>